<dbReference type="GO" id="GO:0042254">
    <property type="term" value="P:ribosome biogenesis"/>
    <property type="evidence" value="ECO:0007669"/>
    <property type="project" value="UniProtKB-KW"/>
</dbReference>
<evidence type="ECO:0000313" key="14">
    <source>
        <dbReference type="Proteomes" id="UP000001880"/>
    </source>
</evidence>
<keyword evidence="4 10" id="KW-0677">Repeat</keyword>
<dbReference type="InterPro" id="IPR006073">
    <property type="entry name" value="GTP-bd"/>
</dbReference>
<evidence type="ECO:0000256" key="9">
    <source>
        <dbReference type="PROSITE-ProRule" id="PRU01049"/>
    </source>
</evidence>
<sequence>MTKPLIAIVGRPNVGKSTLYNRLVGGRPALVHDTPGLTRDRRYGAFSYMGHRLRLVDTGGLDPEAAKEVIGAGIHRQADAALQEANAVLFVLDATAGITPLDHEVASKLRKLDKPLLVCANKVDHAKREVLTAELFALGLGDVYPVSATHGRGVDDMLEALVATLGLPPVAPVEDEPEDDEGEEGQGRRRRRRRSAATAEAERAEQAARGEGEGTGEEDIDRPSEEEVARARRPVPGVDVPLRVAMLGKPNAGKSSLVNRLVGSERSLVHHQPGTTMDPVDTPFEFAGRSYVLVDTAGIRRRARVEAETEKIAVSMAISQIERADIVVLVIDGKLGPSEQDARLAGLVEDSGRGLVVAVNKVDLLSGVGAGSKVKSALSDTLHFLSYAPMVLVSALRGDGVADLLSTVDRVALEHAKRVPTAELNRFFAEVCETHPPPLYQRREVRIHYLTQGGVRPPTFLLWANRPDGVAPAYRRYLVNQLRARYGFEGSPVRLVVKAKQRVVLKRRNRGRRPRKKR</sequence>
<dbReference type="InterPro" id="IPR032859">
    <property type="entry name" value="KH_dom-like"/>
</dbReference>
<comment type="subunit">
    <text evidence="8">Associates with the 50S ribosomal subunit.</text>
</comment>
<dbReference type="STRING" id="502025.Hoch_3727"/>
<dbReference type="CDD" id="cd01894">
    <property type="entry name" value="EngA1"/>
    <property type="match status" value="1"/>
</dbReference>
<evidence type="ECO:0000256" key="5">
    <source>
        <dbReference type="ARBA" id="ARBA00022741"/>
    </source>
</evidence>
<feature type="compositionally biased region" description="Basic and acidic residues" evidence="11">
    <location>
        <begin position="200"/>
        <end position="212"/>
    </location>
</feature>
<evidence type="ECO:0000256" key="4">
    <source>
        <dbReference type="ARBA" id="ARBA00022737"/>
    </source>
</evidence>
<dbReference type="KEGG" id="hoh:Hoch_3727"/>
<dbReference type="RefSeq" id="WP_012828826.1">
    <property type="nucleotide sequence ID" value="NC_013440.1"/>
</dbReference>
<keyword evidence="5 8" id="KW-0547">Nucleotide-binding</keyword>
<keyword evidence="14" id="KW-1185">Reference proteome</keyword>
<dbReference type="FunFam" id="3.30.300.20:FF:000004">
    <property type="entry name" value="GTPase Der"/>
    <property type="match status" value="1"/>
</dbReference>
<evidence type="ECO:0000256" key="8">
    <source>
        <dbReference type="HAMAP-Rule" id="MF_00195"/>
    </source>
</evidence>
<keyword evidence="6 8" id="KW-0342">GTP-binding</keyword>
<dbReference type="PRINTS" id="PR00326">
    <property type="entry name" value="GTP1OBG"/>
</dbReference>
<dbReference type="FunFam" id="3.40.50.300:FF:000057">
    <property type="entry name" value="GTPase Der"/>
    <property type="match status" value="1"/>
</dbReference>
<feature type="binding site" evidence="8">
    <location>
        <begin position="121"/>
        <end position="124"/>
    </location>
    <ligand>
        <name>GTP</name>
        <dbReference type="ChEBI" id="CHEBI:37565"/>
        <label>1</label>
    </ligand>
</feature>
<comment type="function">
    <text evidence="8 10">GTPase that plays an essential role in the late steps of ribosome biogenesis.</text>
</comment>
<feature type="domain" description="EngA-type G" evidence="12">
    <location>
        <begin position="242"/>
        <end position="416"/>
    </location>
</feature>
<evidence type="ECO:0000256" key="1">
    <source>
        <dbReference type="ARBA" id="ARBA00008279"/>
    </source>
</evidence>
<name>D0LY77_HALO1</name>
<dbReference type="Gene3D" id="3.30.300.20">
    <property type="match status" value="1"/>
</dbReference>
<dbReference type="NCBIfam" id="TIGR03594">
    <property type="entry name" value="GTPase_EngA"/>
    <property type="match status" value="1"/>
</dbReference>
<evidence type="ECO:0000256" key="6">
    <source>
        <dbReference type="ARBA" id="ARBA00023134"/>
    </source>
</evidence>
<dbReference type="SUPFAM" id="SSF52540">
    <property type="entry name" value="P-loop containing nucleoside triphosphate hydrolases"/>
    <property type="match status" value="2"/>
</dbReference>
<accession>D0LY77</accession>
<feature type="binding site" evidence="8">
    <location>
        <begin position="57"/>
        <end position="61"/>
    </location>
    <ligand>
        <name>GTP</name>
        <dbReference type="ChEBI" id="CHEBI:37565"/>
        <label>1</label>
    </ligand>
</feature>
<dbReference type="eggNOG" id="COG1160">
    <property type="taxonomic scope" value="Bacteria"/>
</dbReference>
<evidence type="ECO:0000313" key="13">
    <source>
        <dbReference type="EMBL" id="ACY16227.1"/>
    </source>
</evidence>
<dbReference type="PROSITE" id="PS51712">
    <property type="entry name" value="G_ENGA"/>
    <property type="match status" value="2"/>
</dbReference>
<comment type="similarity">
    <text evidence="1 8 9 10">Belongs to the TRAFAC class TrmE-Era-EngA-EngB-Septin-like GTPase superfamily. EngA (Der) GTPase family.</text>
</comment>
<feature type="region of interest" description="Disordered" evidence="11">
    <location>
        <begin position="168"/>
        <end position="234"/>
    </location>
</feature>
<dbReference type="Pfam" id="PF01926">
    <property type="entry name" value="MMR_HSR1"/>
    <property type="match status" value="2"/>
</dbReference>
<dbReference type="InterPro" id="IPR016484">
    <property type="entry name" value="GTPase_Der"/>
</dbReference>
<dbReference type="Gene3D" id="3.40.50.300">
    <property type="entry name" value="P-loop containing nucleotide triphosphate hydrolases"/>
    <property type="match status" value="2"/>
</dbReference>
<keyword evidence="3 8" id="KW-0690">Ribosome biogenesis</keyword>
<dbReference type="OrthoDB" id="9805918at2"/>
<dbReference type="CDD" id="cd01895">
    <property type="entry name" value="EngA2"/>
    <property type="match status" value="1"/>
</dbReference>
<gene>
    <name evidence="8" type="primary">der</name>
    <name evidence="13" type="ordered locus">Hoch_3727</name>
</gene>
<proteinExistence type="inferred from homology"/>
<evidence type="ECO:0000256" key="10">
    <source>
        <dbReference type="RuleBase" id="RU004481"/>
    </source>
</evidence>
<feature type="binding site" evidence="8">
    <location>
        <begin position="360"/>
        <end position="363"/>
    </location>
    <ligand>
        <name>GTP</name>
        <dbReference type="ChEBI" id="CHEBI:37565"/>
        <label>2</label>
    </ligand>
</feature>
<dbReference type="PANTHER" id="PTHR43834:SF6">
    <property type="entry name" value="GTPASE DER"/>
    <property type="match status" value="1"/>
</dbReference>
<evidence type="ECO:0000256" key="11">
    <source>
        <dbReference type="SAM" id="MobiDB-lite"/>
    </source>
</evidence>
<dbReference type="GO" id="GO:0043022">
    <property type="term" value="F:ribosome binding"/>
    <property type="evidence" value="ECO:0007669"/>
    <property type="project" value="TreeGrafter"/>
</dbReference>
<evidence type="ECO:0000256" key="2">
    <source>
        <dbReference type="ARBA" id="ARBA00020953"/>
    </source>
</evidence>
<reference evidence="13 14" key="1">
    <citation type="journal article" date="2010" name="Stand. Genomic Sci.">
        <title>Complete genome sequence of Haliangium ochraceum type strain (SMP-2).</title>
        <authorList>
            <consortium name="US DOE Joint Genome Institute (JGI-PGF)"/>
            <person name="Ivanova N."/>
            <person name="Daum C."/>
            <person name="Lang E."/>
            <person name="Abt B."/>
            <person name="Kopitz M."/>
            <person name="Saunders E."/>
            <person name="Lapidus A."/>
            <person name="Lucas S."/>
            <person name="Glavina Del Rio T."/>
            <person name="Nolan M."/>
            <person name="Tice H."/>
            <person name="Copeland A."/>
            <person name="Cheng J.F."/>
            <person name="Chen F."/>
            <person name="Bruce D."/>
            <person name="Goodwin L."/>
            <person name="Pitluck S."/>
            <person name="Mavromatis K."/>
            <person name="Pati A."/>
            <person name="Mikhailova N."/>
            <person name="Chen A."/>
            <person name="Palaniappan K."/>
            <person name="Land M."/>
            <person name="Hauser L."/>
            <person name="Chang Y.J."/>
            <person name="Jeffries C.D."/>
            <person name="Detter J.C."/>
            <person name="Brettin T."/>
            <person name="Rohde M."/>
            <person name="Goker M."/>
            <person name="Bristow J."/>
            <person name="Markowitz V."/>
            <person name="Eisen J.A."/>
            <person name="Hugenholtz P."/>
            <person name="Kyrpides N.C."/>
            <person name="Klenk H.P."/>
        </authorList>
    </citation>
    <scope>NUCLEOTIDE SEQUENCE [LARGE SCALE GENOMIC DNA]</scope>
    <source>
        <strain evidence="14">DSM 14365 / CIP 107738 / JCM 11303 / AJ 13395 / SMP-2</strain>
    </source>
</reference>
<feature type="domain" description="EngA-type G" evidence="12">
    <location>
        <begin position="4"/>
        <end position="169"/>
    </location>
</feature>
<dbReference type="InterPro" id="IPR031166">
    <property type="entry name" value="G_ENGA"/>
</dbReference>
<dbReference type="PIRSF" id="PIRSF006485">
    <property type="entry name" value="GTP-binding_EngA"/>
    <property type="match status" value="1"/>
</dbReference>
<evidence type="ECO:0000256" key="7">
    <source>
        <dbReference type="ARBA" id="ARBA00032345"/>
    </source>
</evidence>
<dbReference type="Proteomes" id="UP000001880">
    <property type="component" value="Chromosome"/>
</dbReference>
<dbReference type="EMBL" id="CP001804">
    <property type="protein sequence ID" value="ACY16227.1"/>
    <property type="molecule type" value="Genomic_DNA"/>
</dbReference>
<dbReference type="Pfam" id="PF14714">
    <property type="entry name" value="KH_dom-like"/>
    <property type="match status" value="1"/>
</dbReference>
<dbReference type="InterPro" id="IPR015946">
    <property type="entry name" value="KH_dom-like_a/b"/>
</dbReference>
<organism evidence="13 14">
    <name type="scientific">Haliangium ochraceum (strain DSM 14365 / JCM 11303 / SMP-2)</name>
    <dbReference type="NCBI Taxonomy" id="502025"/>
    <lineage>
        <taxon>Bacteria</taxon>
        <taxon>Pseudomonadati</taxon>
        <taxon>Myxococcota</taxon>
        <taxon>Polyangia</taxon>
        <taxon>Haliangiales</taxon>
        <taxon>Kofleriaceae</taxon>
        <taxon>Haliangium</taxon>
    </lineage>
</organism>
<feature type="compositionally biased region" description="Basic and acidic residues" evidence="11">
    <location>
        <begin position="221"/>
        <end position="230"/>
    </location>
</feature>
<feature type="binding site" evidence="8">
    <location>
        <begin position="295"/>
        <end position="299"/>
    </location>
    <ligand>
        <name>GTP</name>
        <dbReference type="ChEBI" id="CHEBI:37565"/>
        <label>2</label>
    </ligand>
</feature>
<dbReference type="AlphaFoldDB" id="D0LY77"/>
<dbReference type="HOGENOM" id="CLU_016077_6_2_7"/>
<evidence type="ECO:0000259" key="12">
    <source>
        <dbReference type="PROSITE" id="PS51712"/>
    </source>
</evidence>
<dbReference type="NCBIfam" id="TIGR00231">
    <property type="entry name" value="small_GTP"/>
    <property type="match status" value="2"/>
</dbReference>
<feature type="binding site" evidence="8">
    <location>
        <begin position="10"/>
        <end position="17"/>
    </location>
    <ligand>
        <name>GTP</name>
        <dbReference type="ChEBI" id="CHEBI:37565"/>
        <label>1</label>
    </ligand>
</feature>
<dbReference type="PANTHER" id="PTHR43834">
    <property type="entry name" value="GTPASE DER"/>
    <property type="match status" value="1"/>
</dbReference>
<dbReference type="HAMAP" id="MF_00195">
    <property type="entry name" value="GTPase_Der"/>
    <property type="match status" value="1"/>
</dbReference>
<dbReference type="InterPro" id="IPR027417">
    <property type="entry name" value="P-loop_NTPase"/>
</dbReference>
<dbReference type="GO" id="GO:0005525">
    <property type="term" value="F:GTP binding"/>
    <property type="evidence" value="ECO:0007669"/>
    <property type="project" value="UniProtKB-UniRule"/>
</dbReference>
<dbReference type="InterPro" id="IPR005225">
    <property type="entry name" value="Small_GTP-bd"/>
</dbReference>
<feature type="binding site" evidence="8">
    <location>
        <begin position="248"/>
        <end position="255"/>
    </location>
    <ligand>
        <name>GTP</name>
        <dbReference type="ChEBI" id="CHEBI:37565"/>
        <label>2</label>
    </ligand>
</feature>
<evidence type="ECO:0000256" key="3">
    <source>
        <dbReference type="ARBA" id="ARBA00022517"/>
    </source>
</evidence>
<protein>
    <recommendedName>
        <fullName evidence="2 8">GTPase Der</fullName>
    </recommendedName>
    <alternativeName>
        <fullName evidence="7 8">GTP-binding protein EngA</fullName>
    </alternativeName>
</protein>
<feature type="compositionally biased region" description="Acidic residues" evidence="11">
    <location>
        <begin position="173"/>
        <end position="184"/>
    </location>
</feature>